<evidence type="ECO:0000256" key="2">
    <source>
        <dbReference type="ARBA" id="ARBA00022670"/>
    </source>
</evidence>
<dbReference type="InterPro" id="IPR001940">
    <property type="entry name" value="Peptidase_S1C"/>
</dbReference>
<dbReference type="Gene3D" id="2.40.10.10">
    <property type="entry name" value="Trypsin-like serine proteases"/>
    <property type="match status" value="2"/>
</dbReference>
<feature type="region of interest" description="Disordered" evidence="4">
    <location>
        <begin position="1"/>
        <end position="147"/>
    </location>
</feature>
<dbReference type="GO" id="GO:0004252">
    <property type="term" value="F:serine-type endopeptidase activity"/>
    <property type="evidence" value="ECO:0007669"/>
    <property type="project" value="InterPro"/>
</dbReference>
<comment type="caution">
    <text evidence="7">The sequence shown here is derived from an EMBL/GenBank/DDBJ whole genome shotgun (WGS) entry which is preliminary data.</text>
</comment>
<dbReference type="Pfam" id="PF13180">
    <property type="entry name" value="PDZ_2"/>
    <property type="match status" value="1"/>
</dbReference>
<sequence>MNESTPRDSSGSPIPEVPNRAPGAGSASNDQSLSADRSQATESIPTAGQSASGNPTSPIPTQAPNSSQYGQPQYGQPQSAQTQYGQPQSAQTQYGQPQSAQTQYGQPQSAQTQYGQTRYGQNYSQDDRPKYGEYGAQQPYGTQPDNSNAAFVREEQPLVDSKDSKARRFTGKSLVGGMVLAGLLGGLVGGGAVVGANALSGNSLLSPAASQVSSTGGNEAVVINNPENVTAVSAAAAKASPSVVTIDVAGGSSGGSGSGVILDKEGHILTNTHVVTLGGEVSDPQVSVQLSNGKVYEAKVVGTDPLSDLAVVKIDAPDLTPISIGKSSELNVGDTAVAIGAPLGLSGTVTDGIVSTINRTISVQSSAVPETTDSSSQDNNGNSQDNGNGDQFNFNIPGVPQQQTQSQGSIYLNVIQTDAAINHGNSGGALVDVNGNLIGINVAIASSSGSSSTSSDSGSIGVGFAIPVDYAKRVADDIIANGSATHALMGVSVQAKSSDVNESNNSFSVGAEVKEVTSGSAAEKAGLKTGDVIVGVGDRVVSDSQSLTAAVREYAKGDSADVKFTRNGQEQTVKVTFEQTTEAN</sequence>
<keyword evidence="2 7" id="KW-0645">Protease</keyword>
<keyword evidence="5" id="KW-0812">Transmembrane</keyword>
<feature type="compositionally biased region" description="Low complexity" evidence="4">
    <location>
        <begin position="373"/>
        <end position="391"/>
    </location>
</feature>
<dbReference type="AlphaFoldDB" id="A0A7W8Y973"/>
<dbReference type="PANTHER" id="PTHR43343">
    <property type="entry name" value="PEPTIDASE S12"/>
    <property type="match status" value="1"/>
</dbReference>
<feature type="region of interest" description="Disordered" evidence="4">
    <location>
        <begin position="364"/>
        <end position="402"/>
    </location>
</feature>
<evidence type="ECO:0000256" key="5">
    <source>
        <dbReference type="SAM" id="Phobius"/>
    </source>
</evidence>
<dbReference type="GO" id="GO:0006508">
    <property type="term" value="P:proteolysis"/>
    <property type="evidence" value="ECO:0007669"/>
    <property type="project" value="UniProtKB-KW"/>
</dbReference>
<dbReference type="InterPro" id="IPR036034">
    <property type="entry name" value="PDZ_sf"/>
</dbReference>
<dbReference type="PRINTS" id="PR00834">
    <property type="entry name" value="PROTEASES2C"/>
</dbReference>
<name>A0A7W8Y973_9MICC</name>
<dbReference type="SUPFAM" id="SSF50156">
    <property type="entry name" value="PDZ domain-like"/>
    <property type="match status" value="1"/>
</dbReference>
<evidence type="ECO:0000256" key="3">
    <source>
        <dbReference type="ARBA" id="ARBA00022801"/>
    </source>
</evidence>
<dbReference type="SUPFAM" id="SSF50494">
    <property type="entry name" value="Trypsin-like serine proteases"/>
    <property type="match status" value="1"/>
</dbReference>
<proteinExistence type="inferred from homology"/>
<dbReference type="InterPro" id="IPR009003">
    <property type="entry name" value="Peptidase_S1_PA"/>
</dbReference>
<dbReference type="SMART" id="SM00228">
    <property type="entry name" value="PDZ"/>
    <property type="match status" value="1"/>
</dbReference>
<feature type="compositionally biased region" description="Low complexity" evidence="4">
    <location>
        <begin position="66"/>
        <end position="84"/>
    </location>
</feature>
<evidence type="ECO:0000256" key="1">
    <source>
        <dbReference type="ARBA" id="ARBA00010541"/>
    </source>
</evidence>
<keyword evidence="5" id="KW-1133">Transmembrane helix</keyword>
<feature type="compositionally biased region" description="Polar residues" evidence="4">
    <location>
        <begin position="85"/>
        <end position="124"/>
    </location>
</feature>
<dbReference type="InterPro" id="IPR051201">
    <property type="entry name" value="Chloro_Bact_Ser_Proteases"/>
</dbReference>
<feature type="domain" description="PDZ" evidence="6">
    <location>
        <begin position="477"/>
        <end position="543"/>
    </location>
</feature>
<dbReference type="RefSeq" id="WP_183640165.1">
    <property type="nucleotide sequence ID" value="NZ_JACHBL010000001.1"/>
</dbReference>
<keyword evidence="8" id="KW-1185">Reference proteome</keyword>
<feature type="transmembrane region" description="Helical" evidence="5">
    <location>
        <begin position="174"/>
        <end position="196"/>
    </location>
</feature>
<organism evidence="7 8">
    <name type="scientific">Neomicrococcus lactis</name>
    <dbReference type="NCBI Taxonomy" id="732241"/>
    <lineage>
        <taxon>Bacteria</taxon>
        <taxon>Bacillati</taxon>
        <taxon>Actinomycetota</taxon>
        <taxon>Actinomycetes</taxon>
        <taxon>Micrococcales</taxon>
        <taxon>Micrococcaceae</taxon>
        <taxon>Neomicrococcus</taxon>
    </lineage>
</organism>
<evidence type="ECO:0000313" key="7">
    <source>
        <dbReference type="EMBL" id="MBB5597227.1"/>
    </source>
</evidence>
<evidence type="ECO:0000259" key="6">
    <source>
        <dbReference type="PROSITE" id="PS50106"/>
    </source>
</evidence>
<keyword evidence="5" id="KW-0472">Membrane</keyword>
<evidence type="ECO:0000313" key="8">
    <source>
        <dbReference type="Proteomes" id="UP000523863"/>
    </source>
</evidence>
<dbReference type="Gene3D" id="2.30.42.10">
    <property type="match status" value="1"/>
</dbReference>
<dbReference type="PROSITE" id="PS50106">
    <property type="entry name" value="PDZ"/>
    <property type="match status" value="1"/>
</dbReference>
<dbReference type="InterPro" id="IPR001478">
    <property type="entry name" value="PDZ"/>
</dbReference>
<reference evidence="7 8" key="1">
    <citation type="submission" date="2020-08" db="EMBL/GenBank/DDBJ databases">
        <title>Sequencing the genomes of 1000 actinobacteria strains.</title>
        <authorList>
            <person name="Klenk H.-P."/>
        </authorList>
    </citation>
    <scope>NUCLEOTIDE SEQUENCE [LARGE SCALE GENOMIC DNA]</scope>
    <source>
        <strain evidence="7 8">DSM 23694</strain>
    </source>
</reference>
<protein>
    <submittedName>
        <fullName evidence="7">Putative serine protease PepD</fullName>
        <ecNumber evidence="7">3.4.21.-</ecNumber>
    </submittedName>
</protein>
<dbReference type="Pfam" id="PF13365">
    <property type="entry name" value="Trypsin_2"/>
    <property type="match status" value="1"/>
</dbReference>
<evidence type="ECO:0000256" key="4">
    <source>
        <dbReference type="SAM" id="MobiDB-lite"/>
    </source>
</evidence>
<dbReference type="PANTHER" id="PTHR43343:SF3">
    <property type="entry name" value="PROTEASE DO-LIKE 8, CHLOROPLASTIC"/>
    <property type="match status" value="1"/>
</dbReference>
<keyword evidence="3 7" id="KW-0378">Hydrolase</keyword>
<feature type="compositionally biased region" description="Polar residues" evidence="4">
    <location>
        <begin position="26"/>
        <end position="65"/>
    </location>
</feature>
<accession>A0A7W8Y973</accession>
<gene>
    <name evidence="7" type="ORF">BKA12_000307</name>
</gene>
<dbReference type="InterPro" id="IPR043504">
    <property type="entry name" value="Peptidase_S1_PA_chymotrypsin"/>
</dbReference>
<dbReference type="EC" id="3.4.21.-" evidence="7"/>
<comment type="similarity">
    <text evidence="1">Belongs to the peptidase S1C family.</text>
</comment>
<dbReference type="EMBL" id="JACHBL010000001">
    <property type="protein sequence ID" value="MBB5597227.1"/>
    <property type="molecule type" value="Genomic_DNA"/>
</dbReference>
<feature type="compositionally biased region" description="Polar residues" evidence="4">
    <location>
        <begin position="1"/>
        <end position="12"/>
    </location>
</feature>
<dbReference type="Proteomes" id="UP000523863">
    <property type="component" value="Unassembled WGS sequence"/>
</dbReference>